<feature type="non-terminal residue" evidence="2">
    <location>
        <position position="1"/>
    </location>
</feature>
<evidence type="ECO:0000313" key="3">
    <source>
        <dbReference type="Proteomes" id="UP000324897"/>
    </source>
</evidence>
<dbReference type="Proteomes" id="UP000324897">
    <property type="component" value="Chromosome 2"/>
</dbReference>
<dbReference type="AlphaFoldDB" id="A0A5J9ULF6"/>
<proteinExistence type="predicted"/>
<protein>
    <submittedName>
        <fullName evidence="2">Uncharacterized protein</fullName>
    </submittedName>
</protein>
<name>A0A5J9ULF6_9POAL</name>
<gene>
    <name evidence="2" type="ORF">EJB05_26519</name>
</gene>
<dbReference type="Gramene" id="TVU24121">
    <property type="protein sequence ID" value="TVU24121"/>
    <property type="gene ID" value="EJB05_26519"/>
</dbReference>
<evidence type="ECO:0000256" key="1">
    <source>
        <dbReference type="SAM" id="MobiDB-lite"/>
    </source>
</evidence>
<accession>A0A5J9ULF6</accession>
<reference evidence="2 3" key="1">
    <citation type="journal article" date="2019" name="Sci. Rep.">
        <title>A high-quality genome of Eragrostis curvula grass provides insights into Poaceae evolution and supports new strategies to enhance forage quality.</title>
        <authorList>
            <person name="Carballo J."/>
            <person name="Santos B.A.C.M."/>
            <person name="Zappacosta D."/>
            <person name="Garbus I."/>
            <person name="Selva J.P."/>
            <person name="Gallo C.A."/>
            <person name="Diaz A."/>
            <person name="Albertini E."/>
            <person name="Caccamo M."/>
            <person name="Echenique V."/>
        </authorList>
    </citation>
    <scope>NUCLEOTIDE SEQUENCE [LARGE SCALE GENOMIC DNA]</scope>
    <source>
        <strain evidence="3">cv. Victoria</strain>
        <tissue evidence="2">Leaf</tissue>
    </source>
</reference>
<dbReference type="EMBL" id="RWGY01000013">
    <property type="protein sequence ID" value="TVU24121.1"/>
    <property type="molecule type" value="Genomic_DNA"/>
</dbReference>
<feature type="region of interest" description="Disordered" evidence="1">
    <location>
        <begin position="1"/>
        <end position="21"/>
    </location>
</feature>
<organism evidence="2 3">
    <name type="scientific">Eragrostis curvula</name>
    <name type="common">weeping love grass</name>
    <dbReference type="NCBI Taxonomy" id="38414"/>
    <lineage>
        <taxon>Eukaryota</taxon>
        <taxon>Viridiplantae</taxon>
        <taxon>Streptophyta</taxon>
        <taxon>Embryophyta</taxon>
        <taxon>Tracheophyta</taxon>
        <taxon>Spermatophyta</taxon>
        <taxon>Magnoliopsida</taxon>
        <taxon>Liliopsida</taxon>
        <taxon>Poales</taxon>
        <taxon>Poaceae</taxon>
        <taxon>PACMAD clade</taxon>
        <taxon>Chloridoideae</taxon>
        <taxon>Eragrostideae</taxon>
        <taxon>Eragrostidinae</taxon>
        <taxon>Eragrostis</taxon>
    </lineage>
</organism>
<sequence>MSTAARGTLGDGVRPASAMASRGLPRRRATYLGMAGRGCVQICRCVRAAGQPRHRMPLPLLLLHTAATFFELREIPAVAAFSVLLRLHDDLLLHTAATFSVLMQQHGNLLLHAAAACGLLFVKFNRIACSMATVASSCAPRAGGLHDKDGASESGFLGKMMRS</sequence>
<comment type="caution">
    <text evidence="2">The sequence shown here is derived from an EMBL/GenBank/DDBJ whole genome shotgun (WGS) entry which is preliminary data.</text>
</comment>
<keyword evidence="3" id="KW-1185">Reference proteome</keyword>
<evidence type="ECO:0000313" key="2">
    <source>
        <dbReference type="EMBL" id="TVU24121.1"/>
    </source>
</evidence>